<evidence type="ECO:0000256" key="2">
    <source>
        <dbReference type="ARBA" id="ARBA00022617"/>
    </source>
</evidence>
<dbReference type="Gene3D" id="1.10.630.10">
    <property type="entry name" value="Cytochrome P450"/>
    <property type="match status" value="1"/>
</dbReference>
<dbReference type="OrthoDB" id="1470350at2759"/>
<evidence type="ECO:0000256" key="7">
    <source>
        <dbReference type="PIRSR" id="PIRSR602401-1"/>
    </source>
</evidence>
<keyword evidence="2 7" id="KW-0349">Heme</keyword>
<feature type="binding site" description="axial binding residue" evidence="7">
    <location>
        <position position="491"/>
    </location>
    <ligand>
        <name>heme</name>
        <dbReference type="ChEBI" id="CHEBI:30413"/>
    </ligand>
    <ligandPart>
        <name>Fe</name>
        <dbReference type="ChEBI" id="CHEBI:18248"/>
    </ligandPart>
</feature>
<keyword evidence="3 7" id="KW-0479">Metal-binding</keyword>
<dbReference type="PANTHER" id="PTHR24291">
    <property type="entry name" value="CYTOCHROME P450 FAMILY 4"/>
    <property type="match status" value="1"/>
</dbReference>
<dbReference type="PRINTS" id="PR00463">
    <property type="entry name" value="EP450I"/>
</dbReference>
<organism evidence="8 9">
    <name type="scientific">Zopfia rhizophila CBS 207.26</name>
    <dbReference type="NCBI Taxonomy" id="1314779"/>
    <lineage>
        <taxon>Eukaryota</taxon>
        <taxon>Fungi</taxon>
        <taxon>Dikarya</taxon>
        <taxon>Ascomycota</taxon>
        <taxon>Pezizomycotina</taxon>
        <taxon>Dothideomycetes</taxon>
        <taxon>Dothideomycetes incertae sedis</taxon>
        <taxon>Zopfiaceae</taxon>
        <taxon>Zopfia</taxon>
    </lineage>
</organism>
<dbReference type="EMBL" id="ML994626">
    <property type="protein sequence ID" value="KAF2187597.1"/>
    <property type="molecule type" value="Genomic_DNA"/>
</dbReference>
<dbReference type="PANTHER" id="PTHR24291:SF50">
    <property type="entry name" value="BIFUNCTIONAL ALBAFLAVENONE MONOOXYGENASE_TERPENE SYNTHASE"/>
    <property type="match status" value="1"/>
</dbReference>
<dbReference type="GO" id="GO:0005506">
    <property type="term" value="F:iron ion binding"/>
    <property type="evidence" value="ECO:0007669"/>
    <property type="project" value="InterPro"/>
</dbReference>
<proteinExistence type="inferred from homology"/>
<dbReference type="Pfam" id="PF00067">
    <property type="entry name" value="p450"/>
    <property type="match status" value="1"/>
</dbReference>
<dbReference type="GO" id="GO:0020037">
    <property type="term" value="F:heme binding"/>
    <property type="evidence" value="ECO:0007669"/>
    <property type="project" value="InterPro"/>
</dbReference>
<reference evidence="8" key="1">
    <citation type="journal article" date="2020" name="Stud. Mycol.">
        <title>101 Dothideomycetes genomes: a test case for predicting lifestyles and emergence of pathogens.</title>
        <authorList>
            <person name="Haridas S."/>
            <person name="Albert R."/>
            <person name="Binder M."/>
            <person name="Bloem J."/>
            <person name="Labutti K."/>
            <person name="Salamov A."/>
            <person name="Andreopoulos B."/>
            <person name="Baker S."/>
            <person name="Barry K."/>
            <person name="Bills G."/>
            <person name="Bluhm B."/>
            <person name="Cannon C."/>
            <person name="Castanera R."/>
            <person name="Culley D."/>
            <person name="Daum C."/>
            <person name="Ezra D."/>
            <person name="Gonzalez J."/>
            <person name="Henrissat B."/>
            <person name="Kuo A."/>
            <person name="Liang C."/>
            <person name="Lipzen A."/>
            <person name="Lutzoni F."/>
            <person name="Magnuson J."/>
            <person name="Mondo S."/>
            <person name="Nolan M."/>
            <person name="Ohm R."/>
            <person name="Pangilinan J."/>
            <person name="Park H.-J."/>
            <person name="Ramirez L."/>
            <person name="Alfaro M."/>
            <person name="Sun H."/>
            <person name="Tritt A."/>
            <person name="Yoshinaga Y."/>
            <person name="Zwiers L.-H."/>
            <person name="Turgeon B."/>
            <person name="Goodwin S."/>
            <person name="Spatafora J."/>
            <person name="Crous P."/>
            <person name="Grigoriev I."/>
        </authorList>
    </citation>
    <scope>NUCLEOTIDE SEQUENCE</scope>
    <source>
        <strain evidence="8">CBS 207.26</strain>
    </source>
</reference>
<sequence length="569" mass="64676">MKHIILTTIACIIAASLFRKVLAWRKNLKAAQTAGFPTFYSPVHIQDVWWLTLHKFLVPYLELLPKSWKQPWLPLGQLWRIWHVGYKPFEEVGSDTIILATPNGNVLWTCDPAVVKQLFSSPTVEIPVEVMKFVNIWGPTVSTVGGDEWKLHRRAIAYGLNPSINTTVWKEAIHQTNGLIDHWIQNHSVVPVIEHWTSRLVLHVSSSVLFNQRIDWTEDPGNVKSQSDHVSCETALFTVIDRMGLIFVVPRVFLKFPIKSFRKVHRSLTALTKYMQDMLSSTTNRIDEVANKPTKSLLESIVIAGTPGPHQPEARPLPEESVMGNLFVTLVSGYHTSGNTLAFALLLLAIYPEYQTEIQTELDRHFGDRPQHQWSVEHDYPALQKGFLGAVLKEVLRLYCVIEFIFRITLAPTTVNDSTGRQHTIPQNTTCVINFSAALQNPSVWPQQQTSAERRTDLHNSHAIDFDPRRWLGDTVDPTSYWPFGLGFRKCPGKPFAETVMVGTLATLLKSYSVELVVDERILRDSNGDQKEAWGKARDQAMRKLEDDIKVNLNVSMTEELPIRITRRG</sequence>
<keyword evidence="5 7" id="KW-0408">Iron</keyword>
<evidence type="ECO:0000313" key="8">
    <source>
        <dbReference type="EMBL" id="KAF2187597.1"/>
    </source>
</evidence>
<accession>A0A6A6E6M7</accession>
<comment type="cofactor">
    <cofactor evidence="7">
        <name>heme</name>
        <dbReference type="ChEBI" id="CHEBI:30413"/>
    </cofactor>
</comment>
<dbReference type="SUPFAM" id="SSF48264">
    <property type="entry name" value="Cytochrome P450"/>
    <property type="match status" value="1"/>
</dbReference>
<evidence type="ECO:0000313" key="9">
    <source>
        <dbReference type="Proteomes" id="UP000800200"/>
    </source>
</evidence>
<evidence type="ECO:0000256" key="1">
    <source>
        <dbReference type="ARBA" id="ARBA00010617"/>
    </source>
</evidence>
<dbReference type="AlphaFoldDB" id="A0A6A6E6M7"/>
<dbReference type="GO" id="GO:0004497">
    <property type="term" value="F:monooxygenase activity"/>
    <property type="evidence" value="ECO:0007669"/>
    <property type="project" value="UniProtKB-KW"/>
</dbReference>
<dbReference type="InterPro" id="IPR036396">
    <property type="entry name" value="Cyt_P450_sf"/>
</dbReference>
<dbReference type="InterPro" id="IPR001128">
    <property type="entry name" value="Cyt_P450"/>
</dbReference>
<dbReference type="InterPro" id="IPR002401">
    <property type="entry name" value="Cyt_P450_E_grp-I"/>
</dbReference>
<dbReference type="PRINTS" id="PR00385">
    <property type="entry name" value="P450"/>
</dbReference>
<evidence type="ECO:0000256" key="3">
    <source>
        <dbReference type="ARBA" id="ARBA00022723"/>
    </source>
</evidence>
<name>A0A6A6E6M7_9PEZI</name>
<dbReference type="InterPro" id="IPR050196">
    <property type="entry name" value="Cytochrome_P450_Monoox"/>
</dbReference>
<dbReference type="GO" id="GO:0016705">
    <property type="term" value="F:oxidoreductase activity, acting on paired donors, with incorporation or reduction of molecular oxygen"/>
    <property type="evidence" value="ECO:0007669"/>
    <property type="project" value="InterPro"/>
</dbReference>
<comment type="similarity">
    <text evidence="1">Belongs to the cytochrome P450 family.</text>
</comment>
<dbReference type="Proteomes" id="UP000800200">
    <property type="component" value="Unassembled WGS sequence"/>
</dbReference>
<evidence type="ECO:0000256" key="6">
    <source>
        <dbReference type="ARBA" id="ARBA00023033"/>
    </source>
</evidence>
<keyword evidence="6" id="KW-0503">Monooxygenase</keyword>
<keyword evidence="4" id="KW-0560">Oxidoreductase</keyword>
<protein>
    <submittedName>
        <fullName evidence="8">Cytochrome P450</fullName>
    </submittedName>
</protein>
<evidence type="ECO:0000256" key="4">
    <source>
        <dbReference type="ARBA" id="ARBA00023002"/>
    </source>
</evidence>
<evidence type="ECO:0000256" key="5">
    <source>
        <dbReference type="ARBA" id="ARBA00023004"/>
    </source>
</evidence>
<keyword evidence="9" id="KW-1185">Reference proteome</keyword>
<gene>
    <name evidence="8" type="ORF">K469DRAFT_661562</name>
</gene>